<proteinExistence type="predicted"/>
<evidence type="ECO:0000256" key="2">
    <source>
        <dbReference type="ARBA" id="ARBA00022989"/>
    </source>
</evidence>
<dbReference type="PANTHER" id="PTHR23527">
    <property type="entry name" value="BLL3282 PROTEIN"/>
    <property type="match status" value="1"/>
</dbReference>
<dbReference type="Pfam" id="PF07690">
    <property type="entry name" value="MFS_1"/>
    <property type="match status" value="1"/>
</dbReference>
<evidence type="ECO:0000256" key="3">
    <source>
        <dbReference type="ARBA" id="ARBA00023136"/>
    </source>
</evidence>
<keyword evidence="3 4" id="KW-0472">Membrane</keyword>
<evidence type="ECO:0000313" key="6">
    <source>
        <dbReference type="Proteomes" id="UP000321079"/>
    </source>
</evidence>
<feature type="transmembrane region" description="Helical" evidence="4">
    <location>
        <begin position="218"/>
        <end position="238"/>
    </location>
</feature>
<dbReference type="InterPro" id="IPR011701">
    <property type="entry name" value="MFS"/>
</dbReference>
<dbReference type="Gene3D" id="1.20.1250.20">
    <property type="entry name" value="MFS general substrate transporter like domains"/>
    <property type="match status" value="2"/>
</dbReference>
<name>A0A511B7U6_9PROT</name>
<feature type="transmembrane region" description="Helical" evidence="4">
    <location>
        <begin position="250"/>
        <end position="270"/>
    </location>
</feature>
<comment type="caution">
    <text evidence="5">The sequence shown here is derived from an EMBL/GenBank/DDBJ whole genome shotgun (WGS) entry which is preliminary data.</text>
</comment>
<protein>
    <submittedName>
        <fullName evidence="5">MFS transporter</fullName>
    </submittedName>
</protein>
<keyword evidence="1 4" id="KW-0812">Transmembrane</keyword>
<evidence type="ECO:0000256" key="1">
    <source>
        <dbReference type="ARBA" id="ARBA00022692"/>
    </source>
</evidence>
<organism evidence="5 6">
    <name type="scientific">Gluconobacter kanchanaburiensis NBRC 103587</name>
    <dbReference type="NCBI Taxonomy" id="1307948"/>
    <lineage>
        <taxon>Bacteria</taxon>
        <taxon>Pseudomonadati</taxon>
        <taxon>Pseudomonadota</taxon>
        <taxon>Alphaproteobacteria</taxon>
        <taxon>Acetobacterales</taxon>
        <taxon>Acetobacteraceae</taxon>
        <taxon>Gluconobacter</taxon>
    </lineage>
</organism>
<gene>
    <name evidence="5" type="ORF">GKA01_16750</name>
</gene>
<dbReference type="RefSeq" id="WP_167506337.1">
    <property type="nucleotide sequence ID" value="NZ_BARK01000007.1"/>
</dbReference>
<feature type="transmembrane region" description="Helical" evidence="4">
    <location>
        <begin position="363"/>
        <end position="387"/>
    </location>
</feature>
<keyword evidence="6" id="KW-1185">Reference proteome</keyword>
<evidence type="ECO:0000313" key="5">
    <source>
        <dbReference type="EMBL" id="GEK96478.1"/>
    </source>
</evidence>
<feature type="transmembrane region" description="Helical" evidence="4">
    <location>
        <begin position="168"/>
        <end position="188"/>
    </location>
</feature>
<feature type="transmembrane region" description="Helical" evidence="4">
    <location>
        <begin position="140"/>
        <end position="162"/>
    </location>
</feature>
<evidence type="ECO:0000256" key="4">
    <source>
        <dbReference type="SAM" id="Phobius"/>
    </source>
</evidence>
<dbReference type="AlphaFoldDB" id="A0A511B7U6"/>
<dbReference type="GO" id="GO:0022857">
    <property type="term" value="F:transmembrane transporter activity"/>
    <property type="evidence" value="ECO:0007669"/>
    <property type="project" value="InterPro"/>
</dbReference>
<keyword evidence="2 4" id="KW-1133">Transmembrane helix</keyword>
<dbReference type="PANTHER" id="PTHR23527:SF1">
    <property type="entry name" value="BLL3282 PROTEIN"/>
    <property type="match status" value="1"/>
</dbReference>
<dbReference type="InterPro" id="IPR052952">
    <property type="entry name" value="MFS-Transporter"/>
</dbReference>
<dbReference type="SUPFAM" id="SSF103473">
    <property type="entry name" value="MFS general substrate transporter"/>
    <property type="match status" value="1"/>
</dbReference>
<dbReference type="EMBL" id="BJVA01000008">
    <property type="protein sequence ID" value="GEK96478.1"/>
    <property type="molecule type" value="Genomic_DNA"/>
</dbReference>
<feature type="transmembrane region" description="Helical" evidence="4">
    <location>
        <begin position="103"/>
        <end position="128"/>
    </location>
</feature>
<feature type="transmembrane region" description="Helical" evidence="4">
    <location>
        <begin position="77"/>
        <end position="97"/>
    </location>
</feature>
<accession>A0A511B7U6</accession>
<feature type="transmembrane region" description="Helical" evidence="4">
    <location>
        <begin position="49"/>
        <end position="70"/>
    </location>
</feature>
<feature type="transmembrane region" description="Helical" evidence="4">
    <location>
        <begin position="307"/>
        <end position="326"/>
    </location>
</feature>
<feature type="transmembrane region" description="Helical" evidence="4">
    <location>
        <begin position="338"/>
        <end position="357"/>
    </location>
</feature>
<sequence>MSAISPSRAVQSIIAIAIFAGLANASLLCAPVIATQLMTQLTLSAQQVGLFFSMEFAGYCIAGLAGQWLLPRLSWHMIVRAAIVIVVLANLCAVMLLHQGSSLWWNLLLLIRLTGASASAMLGIVAMSSANRHPEAGRAYGFYILGQCVTGVIGLAILPPLFMHWGVSVYFICITGLFLLAAFMTHLLDNGMNSRQTTASLKTNKGQGHPFPVALRRAAVLLFYMGLSGIWTFSGALGQRVGISSLHGGILLSVAAFSGVVGSALAAWYGGRKTGPVSRRTGRALIVGYALLIGALLALTVPLGQAYVTGLIGFKFAWTFVVPFIFATAGKQDRNGEIVAEINLLAGLGLAVSPWIAGQIVAAGSLTLLLLAENILLVLSGLSVFFLRIYDEPSVGEAVFMDD</sequence>
<dbReference type="Proteomes" id="UP000321079">
    <property type="component" value="Unassembled WGS sequence"/>
</dbReference>
<reference evidence="5 6" key="1">
    <citation type="submission" date="2019-07" db="EMBL/GenBank/DDBJ databases">
        <title>Whole genome shotgun sequence of Gluconobacter kanchanaburiensis NBRC 103587.</title>
        <authorList>
            <person name="Hosoyama A."/>
            <person name="Uohara A."/>
            <person name="Ohji S."/>
            <person name="Ichikawa N."/>
        </authorList>
    </citation>
    <scope>NUCLEOTIDE SEQUENCE [LARGE SCALE GENOMIC DNA]</scope>
    <source>
        <strain evidence="5 6">NBRC 103587</strain>
    </source>
</reference>
<dbReference type="InterPro" id="IPR036259">
    <property type="entry name" value="MFS_trans_sf"/>
</dbReference>
<feature type="transmembrane region" description="Helical" evidence="4">
    <location>
        <begin position="282"/>
        <end position="301"/>
    </location>
</feature>